<evidence type="ECO:0000313" key="3">
    <source>
        <dbReference type="Proteomes" id="UP000293342"/>
    </source>
</evidence>
<dbReference type="Proteomes" id="UP000293342">
    <property type="component" value="Unassembled WGS sequence"/>
</dbReference>
<name>A0A4R0K671_9ACTN</name>
<protein>
    <submittedName>
        <fullName evidence="2">Uncharacterized protein</fullName>
    </submittedName>
</protein>
<sequence length="85" mass="9973">MTIKVRLSGEPDEITRLVTHLRDHFEVAGSDRAYPNRGSFGVRVFLELREAHQADSEQKHRPADERLRQRVHSERIYPPTREVEP</sequence>
<dbReference type="AlphaFoldDB" id="A0A4R0K671"/>
<evidence type="ECO:0000256" key="1">
    <source>
        <dbReference type="SAM" id="MobiDB-lite"/>
    </source>
</evidence>
<reference evidence="2 3" key="1">
    <citation type="submission" date="2019-02" db="EMBL/GenBank/DDBJ databases">
        <title>Kribbella capetownensis sp. nov. and Kribbella speibonae sp. nov., isolated from soil.</title>
        <authorList>
            <person name="Curtis S.M."/>
            <person name="Norton I."/>
            <person name="Everest G.J."/>
            <person name="Meyers P.R."/>
        </authorList>
    </citation>
    <scope>NUCLEOTIDE SEQUENCE [LARGE SCALE GENOMIC DNA]</scope>
    <source>
        <strain evidence="2 3">YM53</strain>
    </source>
</reference>
<gene>
    <name evidence="2" type="ORF">E0H75_07230</name>
</gene>
<keyword evidence="3" id="KW-1185">Reference proteome</keyword>
<proteinExistence type="predicted"/>
<dbReference type="EMBL" id="SJKD01000001">
    <property type="protein sequence ID" value="TCC53476.1"/>
    <property type="molecule type" value="Genomic_DNA"/>
</dbReference>
<evidence type="ECO:0000313" key="2">
    <source>
        <dbReference type="EMBL" id="TCC53476.1"/>
    </source>
</evidence>
<feature type="region of interest" description="Disordered" evidence="1">
    <location>
        <begin position="52"/>
        <end position="85"/>
    </location>
</feature>
<dbReference type="RefSeq" id="WP_131512396.1">
    <property type="nucleotide sequence ID" value="NZ_SJKD01000001.1"/>
</dbReference>
<accession>A0A4R0K671</accession>
<comment type="caution">
    <text evidence="2">The sequence shown here is derived from an EMBL/GenBank/DDBJ whole genome shotgun (WGS) entry which is preliminary data.</text>
</comment>
<organism evidence="2 3">
    <name type="scientific">Kribbella capetownensis</name>
    <dbReference type="NCBI Taxonomy" id="1572659"/>
    <lineage>
        <taxon>Bacteria</taxon>
        <taxon>Bacillati</taxon>
        <taxon>Actinomycetota</taxon>
        <taxon>Actinomycetes</taxon>
        <taxon>Propionibacteriales</taxon>
        <taxon>Kribbellaceae</taxon>
        <taxon>Kribbella</taxon>
    </lineage>
</organism>
<dbReference type="OrthoDB" id="4570477at2"/>